<sequence>MPPNAQGPVQVRKPVAVTDSVNGQSLGRNGFHKNACRQTGGRRIYVQTYAGNVLGIELDRGDKVESVKKKVQAAFGVPTEQSTLIFGDHILDKDLSEVRNDAPVLLTKGIYRSSSTPCLSPRSRDVHQNRAFEIVGGSKHSPKIKRLVREVCRGIEAGVQPVIAKGGLGGAYYFRNTFGENIAIVKPTDEEPFAPNNPKMMTGRALGQPGLKPSIRVGETGLREVAAYLLDHDNFAGVPVTALVNATHSIFNVNPEYAAGHSQPGGAKIASIQQFVRHDFDASDHGTSRFPVSSVHRIGILDVRLFNTDRHAGNILVKKMNVEDGCGSLFEEAMDLIPIDHGLCLPETLDEPYFEWLHWPQASMPFSKEELDYIEKLDPGYDCNLLRKELPAMREACLRMLVLSTTFLKLAAEAGLTLAEIGGMMTRELCGVDEEASELEIVCLQAKTEVDGELLSSSPESDGFSGSHDLSFVEDPSDDFQFDMDDTFEVPALKLPDIHKRTSYSPAAGSRSMSPLARSPPWPLHEESTPNSQTLTSSFRNLDISPIPRSPLGFQPEYKSPTSPTSNGDSYSLSRMSVPSRTTSLKTIKFRSHTQFEKPRSIGLRGYAAMNVAQTVRDNSDDSNDIHGSLILTDMNEKVWSLFLERVQKLLPESFAKVRFKSKNQVQRLGTSCRF</sequence>
<feature type="region of interest" description="Disordered" evidence="7">
    <location>
        <begin position="504"/>
        <end position="537"/>
    </location>
</feature>
<dbReference type="InterPro" id="IPR000403">
    <property type="entry name" value="PI3/4_kinase_cat_dom"/>
</dbReference>
<evidence type="ECO:0000313" key="11">
    <source>
        <dbReference type="Proteomes" id="UP000822688"/>
    </source>
</evidence>
<keyword evidence="4" id="KW-0547">Nucleotide-binding</keyword>
<evidence type="ECO:0000256" key="1">
    <source>
        <dbReference type="ARBA" id="ARBA00008941"/>
    </source>
</evidence>
<feature type="domain" description="Ubiquitin-like" evidence="8">
    <location>
        <begin position="42"/>
        <end position="96"/>
    </location>
</feature>
<dbReference type="Gene3D" id="3.10.20.90">
    <property type="entry name" value="Phosphatidylinositol 3-kinase Catalytic Subunit, Chain A, domain 1"/>
    <property type="match status" value="1"/>
</dbReference>
<feature type="region of interest" description="Disordered" evidence="7">
    <location>
        <begin position="550"/>
        <end position="577"/>
    </location>
</feature>
<dbReference type="InterPro" id="IPR044571">
    <property type="entry name" value="P4KG1-8"/>
</dbReference>
<gene>
    <name evidence="10" type="ORF">KC19_1G171100</name>
</gene>
<evidence type="ECO:0000256" key="7">
    <source>
        <dbReference type="SAM" id="MobiDB-lite"/>
    </source>
</evidence>
<comment type="similarity">
    <text evidence="1">Belongs to the PI3/PI4-kinase family. Type II PI4K subfamily.</text>
</comment>
<dbReference type="GO" id="GO:0004430">
    <property type="term" value="F:1-phosphatidylinositol 4-kinase activity"/>
    <property type="evidence" value="ECO:0007669"/>
    <property type="project" value="UniProtKB-EC"/>
</dbReference>
<protein>
    <recommendedName>
        <fullName evidence="2">1-phosphatidylinositol 4-kinase</fullName>
        <ecNumber evidence="2">2.7.1.67</ecNumber>
    </recommendedName>
</protein>
<dbReference type="AlphaFoldDB" id="A0A8T0J9E2"/>
<dbReference type="GO" id="GO:0005524">
    <property type="term" value="F:ATP binding"/>
    <property type="evidence" value="ECO:0007669"/>
    <property type="project" value="UniProtKB-KW"/>
</dbReference>
<proteinExistence type="inferred from homology"/>
<evidence type="ECO:0000259" key="8">
    <source>
        <dbReference type="PROSITE" id="PS50053"/>
    </source>
</evidence>
<dbReference type="InterPro" id="IPR000626">
    <property type="entry name" value="Ubiquitin-like_dom"/>
</dbReference>
<keyword evidence="11" id="KW-1185">Reference proteome</keyword>
<keyword evidence="5" id="KW-0418">Kinase</keyword>
<evidence type="ECO:0000256" key="2">
    <source>
        <dbReference type="ARBA" id="ARBA00012169"/>
    </source>
</evidence>
<evidence type="ECO:0000256" key="3">
    <source>
        <dbReference type="ARBA" id="ARBA00022679"/>
    </source>
</evidence>
<keyword evidence="3" id="KW-0808">Transferase</keyword>
<keyword evidence="6" id="KW-0067">ATP-binding</keyword>
<feature type="domain" description="PI3K/PI4K catalytic" evidence="9">
    <location>
        <begin position="158"/>
        <end position="459"/>
    </location>
</feature>
<evidence type="ECO:0000256" key="6">
    <source>
        <dbReference type="ARBA" id="ARBA00022840"/>
    </source>
</evidence>
<dbReference type="EMBL" id="CM026421">
    <property type="protein sequence ID" value="KAG0591371.1"/>
    <property type="molecule type" value="Genomic_DNA"/>
</dbReference>
<evidence type="ECO:0000256" key="4">
    <source>
        <dbReference type="ARBA" id="ARBA00022741"/>
    </source>
</evidence>
<organism evidence="10 11">
    <name type="scientific">Ceratodon purpureus</name>
    <name type="common">Fire moss</name>
    <name type="synonym">Dicranum purpureum</name>
    <dbReference type="NCBI Taxonomy" id="3225"/>
    <lineage>
        <taxon>Eukaryota</taxon>
        <taxon>Viridiplantae</taxon>
        <taxon>Streptophyta</taxon>
        <taxon>Embryophyta</taxon>
        <taxon>Bryophyta</taxon>
        <taxon>Bryophytina</taxon>
        <taxon>Bryopsida</taxon>
        <taxon>Dicranidae</taxon>
        <taxon>Pseudoditrichales</taxon>
        <taxon>Ditrichaceae</taxon>
        <taxon>Ceratodon</taxon>
    </lineage>
</organism>
<dbReference type="EC" id="2.7.1.67" evidence="2"/>
<feature type="compositionally biased region" description="Polar residues" evidence="7">
    <location>
        <begin position="560"/>
        <end position="577"/>
    </location>
</feature>
<dbReference type="PANTHER" id="PTHR45800:SF11">
    <property type="entry name" value="PHOSPHATIDYLINOSITOL 3-KINASE-RELATED PROTEIN KINASE"/>
    <property type="match status" value="1"/>
</dbReference>
<dbReference type="SUPFAM" id="SSF54236">
    <property type="entry name" value="Ubiquitin-like"/>
    <property type="match status" value="1"/>
</dbReference>
<dbReference type="Pfam" id="PF00454">
    <property type="entry name" value="PI3_PI4_kinase"/>
    <property type="match status" value="1"/>
</dbReference>
<dbReference type="InterPro" id="IPR029071">
    <property type="entry name" value="Ubiquitin-like_domsf"/>
</dbReference>
<dbReference type="PANTHER" id="PTHR45800">
    <property type="entry name" value="PHOSPHATIDYLINOSITOL 4-KINASE GAMMA"/>
    <property type="match status" value="1"/>
</dbReference>
<dbReference type="PROSITE" id="PS50053">
    <property type="entry name" value="UBIQUITIN_2"/>
    <property type="match status" value="1"/>
</dbReference>
<evidence type="ECO:0000313" key="10">
    <source>
        <dbReference type="EMBL" id="KAG0591371.1"/>
    </source>
</evidence>
<dbReference type="Proteomes" id="UP000822688">
    <property type="component" value="Chromosome 1"/>
</dbReference>
<evidence type="ECO:0000256" key="5">
    <source>
        <dbReference type="ARBA" id="ARBA00022777"/>
    </source>
</evidence>
<dbReference type="CDD" id="cd17039">
    <property type="entry name" value="Ubl_ubiquitin_like"/>
    <property type="match status" value="1"/>
</dbReference>
<evidence type="ECO:0000259" key="9">
    <source>
        <dbReference type="PROSITE" id="PS50290"/>
    </source>
</evidence>
<name>A0A8T0J9E2_CERPU</name>
<dbReference type="PROSITE" id="PS50290">
    <property type="entry name" value="PI3_4_KINASE_3"/>
    <property type="match status" value="1"/>
</dbReference>
<dbReference type="Pfam" id="PF00240">
    <property type="entry name" value="ubiquitin"/>
    <property type="match status" value="1"/>
</dbReference>
<accession>A0A8T0J9E2</accession>
<reference evidence="10" key="1">
    <citation type="submission" date="2020-06" db="EMBL/GenBank/DDBJ databases">
        <title>WGS assembly of Ceratodon purpureus strain R40.</title>
        <authorList>
            <person name="Carey S.B."/>
            <person name="Jenkins J."/>
            <person name="Shu S."/>
            <person name="Lovell J.T."/>
            <person name="Sreedasyam A."/>
            <person name="Maumus F."/>
            <person name="Tiley G.P."/>
            <person name="Fernandez-Pozo N."/>
            <person name="Barry K."/>
            <person name="Chen C."/>
            <person name="Wang M."/>
            <person name="Lipzen A."/>
            <person name="Daum C."/>
            <person name="Saski C.A."/>
            <person name="Payton A.C."/>
            <person name="Mcbreen J.C."/>
            <person name="Conrad R.E."/>
            <person name="Kollar L.M."/>
            <person name="Olsson S."/>
            <person name="Huttunen S."/>
            <person name="Landis J.B."/>
            <person name="Wickett N.J."/>
            <person name="Johnson M.G."/>
            <person name="Rensing S.A."/>
            <person name="Grimwood J."/>
            <person name="Schmutz J."/>
            <person name="Mcdaniel S.F."/>
        </authorList>
    </citation>
    <scope>NUCLEOTIDE SEQUENCE</scope>
    <source>
        <strain evidence="10">R40</strain>
    </source>
</reference>
<comment type="caution">
    <text evidence="10">The sequence shown here is derived from an EMBL/GenBank/DDBJ whole genome shotgun (WGS) entry which is preliminary data.</text>
</comment>